<sequence>MDQASLPCASWADLSTITADDYIIMGPQVTHILTTTQAAVYRHCLLIALNPYRLVHQIGCNSPGLDYSVCQNKWSSGWKQNFAPLYLHPDIPLTPEEALRKLAFGPMPGVTPDCRNAAIQRITEMKVFKKEHEIIRKAVGMIKTLEGTKWYQKL</sequence>
<dbReference type="HOGENOM" id="CLU_1705377_0_0_1"/>
<dbReference type="Proteomes" id="UP000054279">
    <property type="component" value="Unassembled WGS sequence"/>
</dbReference>
<organism evidence="1 2">
    <name type="scientific">Sphaerobolus stellatus (strain SS14)</name>
    <dbReference type="NCBI Taxonomy" id="990650"/>
    <lineage>
        <taxon>Eukaryota</taxon>
        <taxon>Fungi</taxon>
        <taxon>Dikarya</taxon>
        <taxon>Basidiomycota</taxon>
        <taxon>Agaricomycotina</taxon>
        <taxon>Agaricomycetes</taxon>
        <taxon>Phallomycetidae</taxon>
        <taxon>Geastrales</taxon>
        <taxon>Sphaerobolaceae</taxon>
        <taxon>Sphaerobolus</taxon>
    </lineage>
</organism>
<reference evidence="1 2" key="1">
    <citation type="submission" date="2014-06" db="EMBL/GenBank/DDBJ databases">
        <title>Evolutionary Origins and Diversification of the Mycorrhizal Mutualists.</title>
        <authorList>
            <consortium name="DOE Joint Genome Institute"/>
            <consortium name="Mycorrhizal Genomics Consortium"/>
            <person name="Kohler A."/>
            <person name="Kuo A."/>
            <person name="Nagy L.G."/>
            <person name="Floudas D."/>
            <person name="Copeland A."/>
            <person name="Barry K.W."/>
            <person name="Cichocki N."/>
            <person name="Veneault-Fourrey C."/>
            <person name="LaButti K."/>
            <person name="Lindquist E.A."/>
            <person name="Lipzen A."/>
            <person name="Lundell T."/>
            <person name="Morin E."/>
            <person name="Murat C."/>
            <person name="Riley R."/>
            <person name="Ohm R."/>
            <person name="Sun H."/>
            <person name="Tunlid A."/>
            <person name="Henrissat B."/>
            <person name="Grigoriev I.V."/>
            <person name="Hibbett D.S."/>
            <person name="Martin F."/>
        </authorList>
    </citation>
    <scope>NUCLEOTIDE SEQUENCE [LARGE SCALE GENOMIC DNA]</scope>
    <source>
        <strain evidence="1 2">SS14</strain>
    </source>
</reference>
<dbReference type="EMBL" id="KN837457">
    <property type="protein sequence ID" value="KIJ24789.1"/>
    <property type="molecule type" value="Genomic_DNA"/>
</dbReference>
<dbReference type="OrthoDB" id="2687485at2759"/>
<dbReference type="AlphaFoldDB" id="A0A0C9TSE4"/>
<keyword evidence="2" id="KW-1185">Reference proteome</keyword>
<name>A0A0C9TSE4_SPHS4</name>
<evidence type="ECO:0000313" key="1">
    <source>
        <dbReference type="EMBL" id="KIJ24789.1"/>
    </source>
</evidence>
<protein>
    <submittedName>
        <fullName evidence="1">Uncharacterized protein</fullName>
    </submittedName>
</protein>
<gene>
    <name evidence="1" type="ORF">M422DRAFT_274345</name>
</gene>
<accession>A0A0C9TSE4</accession>
<evidence type="ECO:0000313" key="2">
    <source>
        <dbReference type="Proteomes" id="UP000054279"/>
    </source>
</evidence>
<proteinExistence type="predicted"/>